<dbReference type="InterPro" id="IPR050561">
    <property type="entry name" value="PTP"/>
</dbReference>
<evidence type="ECO:0000256" key="14">
    <source>
        <dbReference type="SAM" id="MobiDB-lite"/>
    </source>
</evidence>
<evidence type="ECO:0000256" key="12">
    <source>
        <dbReference type="ARBA" id="ARBA00023254"/>
    </source>
</evidence>
<name>M7NMG0_PNEMU</name>
<keyword evidence="9" id="KW-0378">Hydrolase</keyword>
<gene>
    <name evidence="17" type="ORF">PNEG_03144</name>
</gene>
<dbReference type="GO" id="GO:0006974">
    <property type="term" value="P:DNA damage response"/>
    <property type="evidence" value="ECO:0007669"/>
    <property type="project" value="EnsemblFungi"/>
</dbReference>
<evidence type="ECO:0000256" key="13">
    <source>
        <dbReference type="ARBA" id="ARBA00023306"/>
    </source>
</evidence>
<dbReference type="GO" id="GO:0005935">
    <property type="term" value="C:cellular bud neck"/>
    <property type="evidence" value="ECO:0007669"/>
    <property type="project" value="EnsemblFungi"/>
</dbReference>
<dbReference type="PROSITE" id="PS00383">
    <property type="entry name" value="TYR_PHOSPHATASE_1"/>
    <property type="match status" value="1"/>
</dbReference>
<dbReference type="CDD" id="cd14499">
    <property type="entry name" value="CDC14_C"/>
    <property type="match status" value="1"/>
</dbReference>
<evidence type="ECO:0000256" key="9">
    <source>
        <dbReference type="ARBA" id="ARBA00022801"/>
    </source>
</evidence>
<dbReference type="GO" id="GO:0071470">
    <property type="term" value="P:cellular response to osmotic stress"/>
    <property type="evidence" value="ECO:0007669"/>
    <property type="project" value="EnsemblFungi"/>
</dbReference>
<dbReference type="SUPFAM" id="SSF52799">
    <property type="entry name" value="(Phosphotyrosine protein) phosphatases II"/>
    <property type="match status" value="2"/>
</dbReference>
<keyword evidence="6" id="KW-0597">Phosphoprotein</keyword>
<dbReference type="GO" id="GO:0070550">
    <property type="term" value="P:rDNA chromatin condensation"/>
    <property type="evidence" value="ECO:0007669"/>
    <property type="project" value="EnsemblFungi"/>
</dbReference>
<dbReference type="GO" id="GO:1990023">
    <property type="term" value="C:mitotic spindle midzone"/>
    <property type="evidence" value="ECO:0007669"/>
    <property type="project" value="EnsemblFungi"/>
</dbReference>
<dbReference type="CDD" id="cd17657">
    <property type="entry name" value="CDC14_N"/>
    <property type="match status" value="1"/>
</dbReference>
<dbReference type="GeneID" id="19896831"/>
<dbReference type="GO" id="GO:1902846">
    <property type="term" value="P:positive regulation of mitotic spindle elongation"/>
    <property type="evidence" value="ECO:0007669"/>
    <property type="project" value="EnsemblFungi"/>
</dbReference>
<keyword evidence="7" id="KW-0132">Cell division</keyword>
<dbReference type="PROSITE" id="PS50056">
    <property type="entry name" value="TYR_PHOSPHATASE_2"/>
    <property type="match status" value="1"/>
</dbReference>
<evidence type="ECO:0000313" key="17">
    <source>
        <dbReference type="EMBL" id="EMR08301.1"/>
    </source>
</evidence>
<dbReference type="HOGENOM" id="CLU_017787_1_2_1"/>
<dbReference type="InterPro" id="IPR003595">
    <property type="entry name" value="Tyr_Pase_cat"/>
</dbReference>
<evidence type="ECO:0000256" key="2">
    <source>
        <dbReference type="ARBA" id="ARBA00004496"/>
    </source>
</evidence>
<evidence type="ECO:0000256" key="3">
    <source>
        <dbReference type="ARBA" id="ARBA00007315"/>
    </source>
</evidence>
<dbReference type="GO" id="GO:0051229">
    <property type="term" value="P:meiotic spindle disassembly"/>
    <property type="evidence" value="ECO:0007669"/>
    <property type="project" value="EnsemblFungi"/>
</dbReference>
<comment type="subcellular location">
    <subcellularLocation>
        <location evidence="2">Cytoplasm</location>
    </subcellularLocation>
    <subcellularLocation>
        <location evidence="1">Nucleus</location>
    </subcellularLocation>
</comment>
<feature type="domain" description="Tyrosine-protein phosphatase" evidence="15">
    <location>
        <begin position="189"/>
        <end position="342"/>
    </location>
</feature>
<keyword evidence="5" id="KW-0963">Cytoplasm</keyword>
<dbReference type="eggNOG" id="KOG1720">
    <property type="taxonomic scope" value="Eukaryota"/>
</dbReference>
<dbReference type="EC" id="3.1.3.48" evidence="4"/>
<evidence type="ECO:0000256" key="10">
    <source>
        <dbReference type="ARBA" id="ARBA00022912"/>
    </source>
</evidence>
<dbReference type="PANTHER" id="PTHR23339">
    <property type="entry name" value="TYROSINE SPECIFIC PROTEIN PHOSPHATASE AND DUAL SPECIFICITY PROTEIN PHOSPHATASE"/>
    <property type="match status" value="1"/>
</dbReference>
<dbReference type="InterPro" id="IPR016130">
    <property type="entry name" value="Tyr_Pase_AS"/>
</dbReference>
<dbReference type="InterPro" id="IPR000340">
    <property type="entry name" value="Dual-sp_phosphatase_cat-dom"/>
</dbReference>
<keyword evidence="10" id="KW-0904">Protein phosphatase</keyword>
<dbReference type="Gene3D" id="3.90.190.10">
    <property type="entry name" value="Protein tyrosine phosphatase superfamily"/>
    <property type="match status" value="2"/>
</dbReference>
<evidence type="ECO:0000256" key="11">
    <source>
        <dbReference type="ARBA" id="ARBA00023242"/>
    </source>
</evidence>
<accession>M7NMG0</accession>
<dbReference type="GO" id="GO:0000422">
    <property type="term" value="P:autophagy of mitochondrion"/>
    <property type="evidence" value="ECO:0007669"/>
    <property type="project" value="EnsemblFungi"/>
</dbReference>
<dbReference type="GO" id="GO:0000776">
    <property type="term" value="C:kinetochore"/>
    <property type="evidence" value="ECO:0007669"/>
    <property type="project" value="EnsemblFungi"/>
</dbReference>
<protein>
    <recommendedName>
        <fullName evidence="4">protein-tyrosine-phosphatase</fullName>
        <ecNumber evidence="4">3.1.3.48</ecNumber>
    </recommendedName>
</protein>
<dbReference type="Pfam" id="PF14671">
    <property type="entry name" value="DSPn"/>
    <property type="match status" value="1"/>
</dbReference>
<dbReference type="AlphaFoldDB" id="M7NMG0"/>
<comment type="similarity">
    <text evidence="3">Belongs to the protein-tyrosine phosphatase family. Non-receptor class CDC14 subfamily.</text>
</comment>
<dbReference type="GO" id="GO:0031536">
    <property type="term" value="P:positive regulation of exit from mitosis"/>
    <property type="evidence" value="ECO:0007669"/>
    <property type="project" value="EnsemblFungi"/>
</dbReference>
<evidence type="ECO:0000259" key="16">
    <source>
        <dbReference type="PROSITE" id="PS50056"/>
    </source>
</evidence>
<dbReference type="PROSITE" id="PS50054">
    <property type="entry name" value="TYR_PHOSPHATASE_DUAL"/>
    <property type="match status" value="1"/>
</dbReference>
<organism evidence="17 18">
    <name type="scientific">Pneumocystis murina (strain B123)</name>
    <name type="common">Mouse pneumocystis pneumonia agent</name>
    <name type="synonym">Pneumocystis carinii f. sp. muris</name>
    <dbReference type="NCBI Taxonomy" id="1069680"/>
    <lineage>
        <taxon>Eukaryota</taxon>
        <taxon>Fungi</taxon>
        <taxon>Dikarya</taxon>
        <taxon>Ascomycota</taxon>
        <taxon>Taphrinomycotina</taxon>
        <taxon>Pneumocystomycetes</taxon>
        <taxon>Pneumocystaceae</taxon>
        <taxon>Pneumocystis</taxon>
    </lineage>
</organism>
<keyword evidence="11" id="KW-0539">Nucleus</keyword>
<dbReference type="GO" id="GO:0071958">
    <property type="term" value="C:new mitotic spindle pole body"/>
    <property type="evidence" value="ECO:0007669"/>
    <property type="project" value="EnsemblFungi"/>
</dbReference>
<dbReference type="GO" id="GO:0004722">
    <property type="term" value="F:protein serine/threonine phosphatase activity"/>
    <property type="evidence" value="ECO:0007669"/>
    <property type="project" value="EnsemblFungi"/>
</dbReference>
<feature type="domain" description="Tyrosine specific protein phosphatases" evidence="16">
    <location>
        <begin position="263"/>
        <end position="328"/>
    </location>
</feature>
<dbReference type="STRING" id="1069680.M7NMG0"/>
<dbReference type="FunFam" id="3.90.190.10:FF:000038">
    <property type="entry name" value="Tyrosine-protein phosphatase CDC14"/>
    <property type="match status" value="1"/>
</dbReference>
<dbReference type="InterPro" id="IPR000387">
    <property type="entry name" value="Tyr_Pase_dom"/>
</dbReference>
<dbReference type="GO" id="GO:0004725">
    <property type="term" value="F:protein tyrosine phosphatase activity"/>
    <property type="evidence" value="ECO:0007669"/>
    <property type="project" value="UniProtKB-EC"/>
</dbReference>
<comment type="caution">
    <text evidence="17">The sequence shown here is derived from an EMBL/GenBank/DDBJ whole genome shotgun (WGS) entry which is preliminary data.</text>
</comment>
<dbReference type="GO" id="GO:0030869">
    <property type="term" value="C:RENT complex"/>
    <property type="evidence" value="ECO:0007669"/>
    <property type="project" value="EnsemblFungi"/>
</dbReference>
<evidence type="ECO:0000313" key="18">
    <source>
        <dbReference type="Proteomes" id="UP000011958"/>
    </source>
</evidence>
<evidence type="ECO:0000256" key="1">
    <source>
        <dbReference type="ARBA" id="ARBA00004123"/>
    </source>
</evidence>
<evidence type="ECO:0000256" key="6">
    <source>
        <dbReference type="ARBA" id="ARBA00022553"/>
    </source>
</evidence>
<dbReference type="EMBL" id="AFWA02000010">
    <property type="protein sequence ID" value="EMR08301.1"/>
    <property type="molecule type" value="Genomic_DNA"/>
</dbReference>
<dbReference type="SMART" id="SM00404">
    <property type="entry name" value="PTPc_motif"/>
    <property type="match status" value="1"/>
</dbReference>
<dbReference type="OrthoDB" id="5632at2759"/>
<evidence type="ECO:0000256" key="5">
    <source>
        <dbReference type="ARBA" id="ARBA00022490"/>
    </source>
</evidence>
<dbReference type="InterPro" id="IPR029021">
    <property type="entry name" value="Prot-tyrosine_phosphatase-like"/>
</dbReference>
<keyword evidence="18" id="KW-1185">Reference proteome</keyword>
<dbReference type="Proteomes" id="UP000011958">
    <property type="component" value="Unassembled WGS sequence"/>
</dbReference>
<dbReference type="GO" id="GO:0051301">
    <property type="term" value="P:cell division"/>
    <property type="evidence" value="ECO:0007669"/>
    <property type="project" value="UniProtKB-KW"/>
</dbReference>
<feature type="region of interest" description="Disordered" evidence="14">
    <location>
        <begin position="352"/>
        <end position="393"/>
    </location>
</feature>
<dbReference type="GO" id="GO:0044878">
    <property type="term" value="P:mitotic cytokinesis checkpoint signaling"/>
    <property type="evidence" value="ECO:0007669"/>
    <property type="project" value="EnsemblFungi"/>
</dbReference>
<proteinExistence type="inferred from homology"/>
<dbReference type="OMA" id="RIMRPGM"/>
<dbReference type="InterPro" id="IPR020422">
    <property type="entry name" value="TYR_PHOSPHATASE_DUAL_dom"/>
</dbReference>
<keyword evidence="13" id="KW-0131">Cell cycle</keyword>
<dbReference type="InterPro" id="IPR044506">
    <property type="entry name" value="CDC14_C"/>
</dbReference>
<dbReference type="GO" id="GO:0140602">
    <property type="term" value="C:nucleolar peripheral inclusion body"/>
    <property type="evidence" value="ECO:0007669"/>
    <property type="project" value="EnsemblFungi"/>
</dbReference>
<dbReference type="RefSeq" id="XP_007875204.1">
    <property type="nucleotide sequence ID" value="XM_007877013.1"/>
</dbReference>
<dbReference type="GO" id="GO:0140013">
    <property type="term" value="P:meiotic nuclear division"/>
    <property type="evidence" value="ECO:0007669"/>
    <property type="project" value="EnsemblFungi"/>
</dbReference>
<evidence type="ECO:0000256" key="4">
    <source>
        <dbReference type="ARBA" id="ARBA00013064"/>
    </source>
</evidence>
<evidence type="ECO:0000256" key="8">
    <source>
        <dbReference type="ARBA" id="ARBA00022776"/>
    </source>
</evidence>
<dbReference type="GO" id="GO:2000786">
    <property type="term" value="P:positive regulation of autophagosome assembly"/>
    <property type="evidence" value="ECO:0007669"/>
    <property type="project" value="EnsemblFungi"/>
</dbReference>
<dbReference type="GO" id="GO:0120105">
    <property type="term" value="C:mitotic actomyosin contractile ring, intermediate layer"/>
    <property type="evidence" value="ECO:0007669"/>
    <property type="project" value="EnsemblFungi"/>
</dbReference>
<dbReference type="GO" id="GO:0005654">
    <property type="term" value="C:nucleoplasm"/>
    <property type="evidence" value="ECO:0007669"/>
    <property type="project" value="EnsemblFungi"/>
</dbReference>
<feature type="compositionally biased region" description="Polar residues" evidence="14">
    <location>
        <begin position="365"/>
        <end position="390"/>
    </location>
</feature>
<dbReference type="SMART" id="SM00195">
    <property type="entry name" value="DSPc"/>
    <property type="match status" value="1"/>
</dbReference>
<dbReference type="GO" id="GO:0140429">
    <property type="term" value="P:positive regulation of mitotic sister chromatid biorientation"/>
    <property type="evidence" value="ECO:0007669"/>
    <property type="project" value="EnsemblFungi"/>
</dbReference>
<dbReference type="GO" id="GO:0016479">
    <property type="term" value="P:negative regulation of transcription by RNA polymerase I"/>
    <property type="evidence" value="ECO:0007669"/>
    <property type="project" value="EnsemblFungi"/>
</dbReference>
<dbReference type="InterPro" id="IPR029260">
    <property type="entry name" value="DSPn"/>
</dbReference>
<dbReference type="GO" id="GO:1903501">
    <property type="term" value="P:positive regulation of mitotic actomyosin contractile ring assembly"/>
    <property type="evidence" value="ECO:0007669"/>
    <property type="project" value="EnsemblFungi"/>
</dbReference>
<keyword evidence="8" id="KW-0498">Mitosis</keyword>
<sequence>MKRLLSGHMLEFLEDRIYLMTLDEKPSGEILSQFHFFTIDDSLVYNPFHHDFGPLNIAHLYRFALTMHEMLSNPVIREKPLILYSKNDNRNRTCAACLIACYMVLIQNWPPHLALAPLIEADPPYTPFRDAGYAPADYGISIQDCVYGLWKAKEAGILNIKNLDLEEYETYERVEYGDFNWITPHFIAFASPVQPGYIVNGKQKNVITPTFMSILKYFSSHRVGLVIRLNKPLYDKRQFEKLGVEHVDMFFEDGTCPDLEVVRKFCGLVEEILEKDLVVAVHCKAGLGRTGCLIGAYLIYKYSFTANEVIAYMRVMRPGMVVGPQQHWLHINQHHFKTWTLKSLPRWTKATKFSTPPRSPLGNIDKNNSVENTSLPVPTSGQPRKNISSPRRSRVISLGGNLREALIEVAEQKSAKITEGLLNKYREGYLIDSTNLLEHTHKEILKQNNPFTTASKKIGNHGERKTSINANSNSTLNMMSISSGRIVKNRSSKGRV</sequence>
<keyword evidence="12" id="KW-0469">Meiosis</keyword>
<evidence type="ECO:0000259" key="15">
    <source>
        <dbReference type="PROSITE" id="PS50054"/>
    </source>
</evidence>
<dbReference type="GO" id="GO:0031031">
    <property type="term" value="P:positive regulation of septation initiation signaling"/>
    <property type="evidence" value="ECO:0007669"/>
    <property type="project" value="EnsemblFungi"/>
</dbReference>
<reference evidence="18" key="1">
    <citation type="journal article" date="2016" name="Nat. Commun.">
        <title>Genome analysis of three Pneumocystis species reveals adaptation mechanisms to life exclusively in mammalian hosts.</title>
        <authorList>
            <person name="Ma L."/>
            <person name="Chen Z."/>
            <person name="Huang D.W."/>
            <person name="Kutty G."/>
            <person name="Ishihara M."/>
            <person name="Wang H."/>
            <person name="Abouelleil A."/>
            <person name="Bishop L."/>
            <person name="Davey E."/>
            <person name="Deng R."/>
            <person name="Deng X."/>
            <person name="Fan L."/>
            <person name="Fantoni G."/>
            <person name="Fitzgerald M."/>
            <person name="Gogineni E."/>
            <person name="Goldberg J.M."/>
            <person name="Handley G."/>
            <person name="Hu X."/>
            <person name="Huber C."/>
            <person name="Jiao X."/>
            <person name="Jones K."/>
            <person name="Levin J.Z."/>
            <person name="Liu Y."/>
            <person name="Macdonald P."/>
            <person name="Melnikov A."/>
            <person name="Raley C."/>
            <person name="Sassi M."/>
            <person name="Sherman B.T."/>
            <person name="Song X."/>
            <person name="Sykes S."/>
            <person name="Tran B."/>
            <person name="Walsh L."/>
            <person name="Xia Y."/>
            <person name="Yang J."/>
            <person name="Young S."/>
            <person name="Zeng Q."/>
            <person name="Zheng X."/>
            <person name="Stephens R."/>
            <person name="Nusbaum C."/>
            <person name="Birren B.W."/>
            <person name="Azadi P."/>
            <person name="Lempicki R.A."/>
            <person name="Cuomo C.A."/>
            <person name="Kovacs J.A."/>
        </authorList>
    </citation>
    <scope>NUCLEOTIDE SEQUENCE [LARGE SCALE GENOMIC DNA]</scope>
    <source>
        <strain evidence="18">B123</strain>
    </source>
</reference>
<evidence type="ECO:0000256" key="7">
    <source>
        <dbReference type="ARBA" id="ARBA00022618"/>
    </source>
</evidence>
<dbReference type="Pfam" id="PF00782">
    <property type="entry name" value="DSPc"/>
    <property type="match status" value="1"/>
</dbReference>
<dbReference type="VEuPathDB" id="FungiDB:PNEG_03144"/>